<accession>A0AA46A781</accession>
<dbReference type="Pfam" id="PF14145">
    <property type="entry name" value="YrhK"/>
    <property type="match status" value="1"/>
</dbReference>
<evidence type="ECO:0000313" key="4">
    <source>
        <dbReference type="EMBL" id="WCR02699.1"/>
    </source>
</evidence>
<feature type="transmembrane region" description="Helical" evidence="1">
    <location>
        <begin position="59"/>
        <end position="77"/>
    </location>
</feature>
<evidence type="ECO:0000313" key="6">
    <source>
        <dbReference type="Proteomes" id="UP001215549"/>
    </source>
</evidence>
<reference evidence="3 5" key="1">
    <citation type="submission" date="2017-01" db="EMBL/GenBank/DDBJ databases">
        <authorList>
            <person name="Varghese N."/>
            <person name="Submissions S."/>
        </authorList>
    </citation>
    <scope>NUCLEOTIDE SEQUENCE [LARGE SCALE GENOMIC DNA]</scope>
    <source>
        <strain evidence="3 5">DSM 18447</strain>
    </source>
</reference>
<dbReference type="EMBL" id="FTOU01000017">
    <property type="protein sequence ID" value="SIT09549.1"/>
    <property type="molecule type" value="Genomic_DNA"/>
</dbReference>
<dbReference type="Proteomes" id="UP000186216">
    <property type="component" value="Unassembled WGS sequence"/>
</dbReference>
<sequence>MTTTDTTPQKLSSEIVHIGHDELVVRDRYEVLSILNDILIGVWFIIGSIFFLFGSLAEAGTWLFIIGSVEMLIRPVIRLARRIHLKRFHPDRRIPLESAGDF</sequence>
<keyword evidence="1" id="KW-1133">Transmembrane helix</keyword>
<dbReference type="EMBL" id="CP067140">
    <property type="protein sequence ID" value="WCR02699.1"/>
    <property type="molecule type" value="Genomic_DNA"/>
</dbReference>
<evidence type="ECO:0000313" key="5">
    <source>
        <dbReference type="Proteomes" id="UP000186216"/>
    </source>
</evidence>
<dbReference type="RefSeq" id="WP_076527946.1">
    <property type="nucleotide sequence ID" value="NZ_CP067140.1"/>
</dbReference>
<proteinExistence type="predicted"/>
<dbReference type="Proteomes" id="UP001215549">
    <property type="component" value="Chromosome"/>
</dbReference>
<evidence type="ECO:0000313" key="3">
    <source>
        <dbReference type="EMBL" id="SIT09549.1"/>
    </source>
</evidence>
<keyword evidence="1" id="KW-0812">Transmembrane</keyword>
<evidence type="ECO:0000259" key="2">
    <source>
        <dbReference type="Pfam" id="PF14145"/>
    </source>
</evidence>
<organism evidence="3 5">
    <name type="scientific">Paracoccus saliphilus</name>
    <dbReference type="NCBI Taxonomy" id="405559"/>
    <lineage>
        <taxon>Bacteria</taxon>
        <taxon>Pseudomonadati</taxon>
        <taxon>Pseudomonadota</taxon>
        <taxon>Alphaproteobacteria</taxon>
        <taxon>Rhodobacterales</taxon>
        <taxon>Paracoccaceae</taxon>
        <taxon>Paracoccus</taxon>
    </lineage>
</organism>
<reference evidence="4 6" key="2">
    <citation type="submission" date="2021-01" db="EMBL/GenBank/DDBJ databases">
        <title>Biogeographic distribution of Paracoccus.</title>
        <authorList>
            <person name="Hollensteiner J."/>
            <person name="Leineberger J."/>
            <person name="Brinkhoff T."/>
            <person name="Daniel R."/>
        </authorList>
    </citation>
    <scope>NUCLEOTIDE SEQUENCE [LARGE SCALE GENOMIC DNA]</scope>
    <source>
        <strain evidence="4 6">DSM 18447</strain>
    </source>
</reference>
<evidence type="ECO:0000256" key="1">
    <source>
        <dbReference type="SAM" id="Phobius"/>
    </source>
</evidence>
<protein>
    <submittedName>
        <fullName evidence="4">YrhK family protein</fullName>
    </submittedName>
    <submittedName>
        <fullName evidence="3">YrhK-like protein</fullName>
    </submittedName>
</protein>
<feature type="domain" description="YrhK" evidence="2">
    <location>
        <begin position="28"/>
        <end position="83"/>
    </location>
</feature>
<keyword evidence="6" id="KW-1185">Reference proteome</keyword>
<feature type="transmembrane region" description="Helical" evidence="1">
    <location>
        <begin position="34"/>
        <end position="53"/>
    </location>
</feature>
<dbReference type="AlphaFoldDB" id="A0AA46A781"/>
<gene>
    <name evidence="4" type="ORF">JHX88_17935</name>
    <name evidence="3" type="ORF">SAMN05421772_11768</name>
</gene>
<dbReference type="InterPro" id="IPR025424">
    <property type="entry name" value="YrhK_domain"/>
</dbReference>
<name>A0AA46A781_9RHOB</name>
<keyword evidence="1" id="KW-0472">Membrane</keyword>